<evidence type="ECO:0000313" key="2">
    <source>
        <dbReference type="Proteomes" id="UP001234297"/>
    </source>
</evidence>
<dbReference type="Proteomes" id="UP001234297">
    <property type="component" value="Chromosome 1"/>
</dbReference>
<evidence type="ECO:0000313" key="1">
    <source>
        <dbReference type="EMBL" id="KAJ8649660.1"/>
    </source>
</evidence>
<keyword evidence="2" id="KW-1185">Reference proteome</keyword>
<name>A0ACC2MV92_PERAE</name>
<reference evidence="1 2" key="1">
    <citation type="journal article" date="2022" name="Hortic Res">
        <title>A haplotype resolved chromosomal level avocado genome allows analysis of novel avocado genes.</title>
        <authorList>
            <person name="Nath O."/>
            <person name="Fletcher S.J."/>
            <person name="Hayward A."/>
            <person name="Shaw L.M."/>
            <person name="Masouleh A.K."/>
            <person name="Furtado A."/>
            <person name="Henry R.J."/>
            <person name="Mitter N."/>
        </authorList>
    </citation>
    <scope>NUCLEOTIDE SEQUENCE [LARGE SCALE GENOMIC DNA]</scope>
    <source>
        <strain evidence="2">cv. Hass</strain>
    </source>
</reference>
<dbReference type="EMBL" id="CM056809">
    <property type="protein sequence ID" value="KAJ8649660.1"/>
    <property type="molecule type" value="Genomic_DNA"/>
</dbReference>
<protein>
    <submittedName>
        <fullName evidence="1">Uncharacterized protein</fullName>
    </submittedName>
</protein>
<sequence length="535" mass="57939">MYKNRLQELCQKKYWAMPKYTSDKVGPDHNPRFTASVIVNGVRFEMTQSSRSSKEAQSEAARLAFEHFTTPEAISLKDPSAVIPGIQLPQGSSGGSSELNEASVPNGSVQPKSQEMSKDFNSNGVSSSVTTENIEVRDMLHLCKNQLHGLAQRRNMQPPLYSCVRDGPPHSLRFKGKVSVGGQTFESPDFFRTLREAEHAAAKAALMELSAGVQEGEHSFYKTMLQELAAKQGFSLQYKTITAGASHMPTFFSTVEVDGEVFSGKAAKTKKQAEMNAAKVAFSKLYERKSTWMQQSVEDTSFLEACVIVDLPPKLSPQATYTPAPSFSIQAPIESKDNHHENAGINTSMLSSSSCRALDAHQSSVTSDSLLNVGNISNSVQMMKTGSKDDSDVSTGEAKVSESFQSLNKDKAGIHKLITSATGKSSTDAVSQNVESFSSSNAMPSNKSDLTYASLRDPFPDGHSNDGISLPSKSSEHLDASDPPNSFPRGESGPTFLGDKILVYPHSTNITLPKGAIVLPISDDEWIAAKLEFPC</sequence>
<gene>
    <name evidence="1" type="ORF">MRB53_002683</name>
</gene>
<comment type="caution">
    <text evidence="1">The sequence shown here is derived from an EMBL/GenBank/DDBJ whole genome shotgun (WGS) entry which is preliminary data.</text>
</comment>
<organism evidence="1 2">
    <name type="scientific">Persea americana</name>
    <name type="common">Avocado</name>
    <dbReference type="NCBI Taxonomy" id="3435"/>
    <lineage>
        <taxon>Eukaryota</taxon>
        <taxon>Viridiplantae</taxon>
        <taxon>Streptophyta</taxon>
        <taxon>Embryophyta</taxon>
        <taxon>Tracheophyta</taxon>
        <taxon>Spermatophyta</taxon>
        <taxon>Magnoliopsida</taxon>
        <taxon>Magnoliidae</taxon>
        <taxon>Laurales</taxon>
        <taxon>Lauraceae</taxon>
        <taxon>Persea</taxon>
    </lineage>
</organism>
<accession>A0ACC2MV92</accession>
<proteinExistence type="predicted"/>